<evidence type="ECO:0000256" key="1">
    <source>
        <dbReference type="SAM" id="MobiDB-lite"/>
    </source>
</evidence>
<feature type="transmembrane region" description="Helical" evidence="2">
    <location>
        <begin position="490"/>
        <end position="511"/>
    </location>
</feature>
<protein>
    <submittedName>
        <fullName evidence="4">Uncharacterized protein</fullName>
    </submittedName>
</protein>
<keyword evidence="2" id="KW-1133">Transmembrane helix</keyword>
<comment type="caution">
    <text evidence="4">The sequence shown here is derived from an EMBL/GenBank/DDBJ whole genome shotgun (WGS) entry which is preliminary data.</text>
</comment>
<reference evidence="4 5" key="1">
    <citation type="journal article" date="2015" name="Nature">
        <title>rRNA introns, odd ribosomes, and small enigmatic genomes across a large radiation of phyla.</title>
        <authorList>
            <person name="Brown C.T."/>
            <person name="Hug L.A."/>
            <person name="Thomas B.C."/>
            <person name="Sharon I."/>
            <person name="Castelle C.J."/>
            <person name="Singh A."/>
            <person name="Wilkins M.J."/>
            <person name="Williams K.H."/>
            <person name="Banfield J.F."/>
        </authorList>
    </citation>
    <scope>NUCLEOTIDE SEQUENCE [LARGE SCALE GENOMIC DNA]</scope>
</reference>
<evidence type="ECO:0000313" key="5">
    <source>
        <dbReference type="Proteomes" id="UP000034785"/>
    </source>
</evidence>
<accession>A0A0G1B8Q4</accession>
<feature type="region of interest" description="Disordered" evidence="1">
    <location>
        <begin position="373"/>
        <end position="411"/>
    </location>
</feature>
<keyword evidence="2" id="KW-0812">Transmembrane</keyword>
<organism evidence="4 5">
    <name type="scientific">Candidatus Daviesbacteria bacterium GW2011_GWA2_42_7</name>
    <dbReference type="NCBI Taxonomy" id="1618425"/>
    <lineage>
        <taxon>Bacteria</taxon>
        <taxon>Candidatus Daviesiibacteriota</taxon>
    </lineage>
</organism>
<evidence type="ECO:0000256" key="2">
    <source>
        <dbReference type="SAM" id="Phobius"/>
    </source>
</evidence>
<feature type="chain" id="PRO_5002536061" evidence="3">
    <location>
        <begin position="28"/>
        <end position="518"/>
    </location>
</feature>
<sequence>MPKLLASLPVLVSALLLFFFQTVPAYAGGVTVGPFQVNIATGYEARDFDIGKVEAQLWIKSADGKTPMPSGNMEDYYSWELTQGCAGTCLKKLDQEPIDGSPTGRTTISFKLIPQEKRGEFKQTEGRSSGETYEDGKSTGQITYTWTPTGIVTSPIINLVSPVTDSKGKTTIEVSIDLGKGRKDPNYWIVISDTDAGEGIKASIRVVCKNPANTSNPDCFIQQVNEGINQNGLYKPSLMNNQTLLFRTEDLELKNPQYFLVIQGRYFGIINRAIPVRQSVTDDVEPQLSPETIDTKNTSKAQITISLAKGATGKYSIYPPGSVYLDPRIPLIKCEPPKCSTIFQLPLEGLVVGGLSLTIKDESGKVRGAAILKVTGDPKDRPGGPGSSPGNLPQKCSTNPSDPNICTSSGGIRCDTSNGEKRDDGDGIMTAIGCVPTDPQKLISGLFRVGIGLGGAAALLLMIGGAFQFITSAGNPDALKSASETFTQAIIGLLVIIFAVLLLQVIGVDILNIPGFGK</sequence>
<dbReference type="AlphaFoldDB" id="A0A0G1B8Q4"/>
<name>A0A0G1B8Q4_9BACT</name>
<dbReference type="Proteomes" id="UP000034785">
    <property type="component" value="Unassembled WGS sequence"/>
</dbReference>
<keyword evidence="2" id="KW-0472">Membrane</keyword>
<feature type="compositionally biased region" description="Polar residues" evidence="1">
    <location>
        <begin position="394"/>
        <end position="410"/>
    </location>
</feature>
<keyword evidence="3" id="KW-0732">Signal</keyword>
<evidence type="ECO:0000256" key="3">
    <source>
        <dbReference type="SAM" id="SignalP"/>
    </source>
</evidence>
<proteinExistence type="predicted"/>
<feature type="transmembrane region" description="Helical" evidence="2">
    <location>
        <begin position="449"/>
        <end position="470"/>
    </location>
</feature>
<evidence type="ECO:0000313" key="4">
    <source>
        <dbReference type="EMBL" id="KKS69785.1"/>
    </source>
</evidence>
<gene>
    <name evidence="4" type="ORF">UV41_C0045G0009</name>
</gene>
<dbReference type="EMBL" id="LCEJ01000045">
    <property type="protein sequence ID" value="KKS69785.1"/>
    <property type="molecule type" value="Genomic_DNA"/>
</dbReference>
<feature type="region of interest" description="Disordered" evidence="1">
    <location>
        <begin position="118"/>
        <end position="137"/>
    </location>
</feature>
<feature type="signal peptide" evidence="3">
    <location>
        <begin position="1"/>
        <end position="27"/>
    </location>
</feature>